<dbReference type="EMBL" id="QOCW01000012">
    <property type="protein sequence ID" value="RBW69197.1"/>
    <property type="molecule type" value="Genomic_DNA"/>
</dbReference>
<name>A0A366XTH1_9BACI</name>
<dbReference type="OrthoDB" id="2964978at2"/>
<protein>
    <submittedName>
        <fullName evidence="1">Uncharacterized protein</fullName>
    </submittedName>
</protein>
<sequence length="173" mass="20432">MFDPTIYENLKVVMEGAIYDLDLTNEIKVRNRSDILNLAVMSRCFSMQFQSYKAKDSYPLAEIALHTSMKDLALEILEENETEAGCEIAVYFYTRIKNIEKDCSHIEFFLNNIWNQRPAIKQEISYYYSNKNTVYNKVTLTFGRKINEDQIDDFHNIIDHTLQSLYYFETELS</sequence>
<dbReference type="Proteomes" id="UP000253314">
    <property type="component" value="Unassembled WGS sequence"/>
</dbReference>
<evidence type="ECO:0000313" key="2">
    <source>
        <dbReference type="Proteomes" id="UP000253314"/>
    </source>
</evidence>
<evidence type="ECO:0000313" key="1">
    <source>
        <dbReference type="EMBL" id="RBW69197.1"/>
    </source>
</evidence>
<dbReference type="AlphaFoldDB" id="A0A366XTH1"/>
<reference evidence="1 2" key="1">
    <citation type="submission" date="2018-07" db="EMBL/GenBank/DDBJ databases">
        <title>Lottiidibacillus patelloidae gen. nov., sp. nov., isolated from the intestinal tract of a marine limpet and the reclassification of B. taeanensis BH030017T, B. algicola KMM 3737T and B. hwajinpoensis SW-72T as genus Lottiidibacillus.</title>
        <authorList>
            <person name="Liu R."/>
            <person name="Huang Z."/>
        </authorList>
    </citation>
    <scope>NUCLEOTIDE SEQUENCE [LARGE SCALE GENOMIC DNA]</scope>
    <source>
        <strain evidence="1 2">BH030017</strain>
    </source>
</reference>
<dbReference type="RefSeq" id="WP_113806405.1">
    <property type="nucleotide sequence ID" value="NZ_QOCW01000012.1"/>
</dbReference>
<gene>
    <name evidence="1" type="ORF">DS031_12500</name>
</gene>
<proteinExistence type="predicted"/>
<comment type="caution">
    <text evidence="1">The sequence shown here is derived from an EMBL/GenBank/DDBJ whole genome shotgun (WGS) entry which is preliminary data.</text>
</comment>
<accession>A0A366XTH1</accession>
<organism evidence="1 2">
    <name type="scientific">Bacillus taeanensis</name>
    <dbReference type="NCBI Taxonomy" id="273032"/>
    <lineage>
        <taxon>Bacteria</taxon>
        <taxon>Bacillati</taxon>
        <taxon>Bacillota</taxon>
        <taxon>Bacilli</taxon>
        <taxon>Bacillales</taxon>
        <taxon>Bacillaceae</taxon>
        <taxon>Bacillus</taxon>
    </lineage>
</organism>
<keyword evidence="2" id="KW-1185">Reference proteome</keyword>